<dbReference type="AlphaFoldDB" id="A0A4U1ZSZ6"/>
<evidence type="ECO:0000313" key="1">
    <source>
        <dbReference type="EMBL" id="TKF36117.1"/>
    </source>
</evidence>
<organism evidence="1 2">
    <name type="scientific">Vibrio kanaloae</name>
    <dbReference type="NCBI Taxonomy" id="170673"/>
    <lineage>
        <taxon>Bacteria</taxon>
        <taxon>Pseudomonadati</taxon>
        <taxon>Pseudomonadota</taxon>
        <taxon>Gammaproteobacteria</taxon>
        <taxon>Vibrionales</taxon>
        <taxon>Vibrionaceae</taxon>
        <taxon>Vibrio</taxon>
    </lineage>
</organism>
<sequence length="581" mass="66633">MSSPINPPLLWVEYLCIPILNGGNAHTLLDFNRFRYKGVPQTHLIKSGKVQTANRDDIAQSLFFAITNRQDASPATKGNIFLAARKHFIFCDNQCPPLIPLSNPAFIKELERNSIRQRRGEIKDSTETKMRGDLVTLYSWMELSTKGLIPNRLRSRNTQTEPTRGYSDNDLNKLLPLLRGIFKQLCKQFITNPKLHMQAGSNTETMVFSWKGKDYPVCGGASKIFYAATFLLSYYTWSNSTVLYNLKRPSISSHTLSKNWHQMPAFKRRAFKTITVEIGEHNRLEIPKYAMQFFDQLLTVSALVDPGPDGLLLPAYSYRKRRVQRMSACLLSDFKIRWLDKHFPMTDDRGNKLWPVPRRFRATGSHLTLANRGAVEAALLLDNTPDTIKRAYSSGNPHENNKMNHDTSLTLEQVARDRQGVETAKKKVCEAQKVEILTYETYIRRASPPSRSANGSYCQKTNGDKAERFTYRAHKHDLVTDNEKLACADLLNCWICSHQVLVESTIDIWCALSFRECLEESIYLHLDSKHYKNNFEQSMSNIDDRLKNISQRVLKKAREKLLDEGRHPLWLDASSFGMEKG</sequence>
<evidence type="ECO:0000313" key="2">
    <source>
        <dbReference type="Proteomes" id="UP000307574"/>
    </source>
</evidence>
<comment type="caution">
    <text evidence="1">The sequence shown here is derived from an EMBL/GenBank/DDBJ whole genome shotgun (WGS) entry which is preliminary data.</text>
</comment>
<proteinExistence type="predicted"/>
<dbReference type="Proteomes" id="UP000307574">
    <property type="component" value="Unassembled WGS sequence"/>
</dbReference>
<protein>
    <submittedName>
        <fullName evidence="1">Uncharacterized protein</fullName>
    </submittedName>
</protein>
<gene>
    <name evidence="1" type="ORF">FCV50_02610</name>
</gene>
<dbReference type="EMBL" id="SYUV01000007">
    <property type="protein sequence ID" value="TKF36117.1"/>
    <property type="molecule type" value="Genomic_DNA"/>
</dbReference>
<dbReference type="RefSeq" id="WP_069491307.1">
    <property type="nucleotide sequence ID" value="NZ_SYUV01000007.1"/>
</dbReference>
<name>A0A4U1ZSZ6_9VIBR</name>
<accession>A0A4U1ZSZ6</accession>
<reference evidence="1 2" key="1">
    <citation type="submission" date="2019-04" db="EMBL/GenBank/DDBJ databases">
        <title>A reverse ecology approach based on a biological definition of microbial populations.</title>
        <authorList>
            <person name="Arevalo P."/>
            <person name="Vaninsberghe D."/>
            <person name="Elsherbini J."/>
            <person name="Gore J."/>
            <person name="Polz M."/>
        </authorList>
    </citation>
    <scope>NUCLEOTIDE SEQUENCE [LARGE SCALE GENOMIC DNA]</scope>
    <source>
        <strain evidence="1 2">10N.261.46.F4</strain>
    </source>
</reference>